<dbReference type="InterPro" id="IPR035906">
    <property type="entry name" value="MetI-like_sf"/>
</dbReference>
<evidence type="ECO:0000256" key="10">
    <source>
        <dbReference type="RuleBase" id="RU363032"/>
    </source>
</evidence>
<feature type="transmembrane region" description="Helical" evidence="10">
    <location>
        <begin position="226"/>
        <end position="247"/>
    </location>
</feature>
<feature type="transmembrane region" description="Helical" evidence="10">
    <location>
        <begin position="53"/>
        <end position="72"/>
    </location>
</feature>
<dbReference type="GO" id="GO:0005886">
    <property type="term" value="C:plasma membrane"/>
    <property type="evidence" value="ECO:0007669"/>
    <property type="project" value="UniProtKB-SubCell"/>
</dbReference>
<feature type="transmembrane region" description="Helical" evidence="10">
    <location>
        <begin position="114"/>
        <end position="139"/>
    </location>
</feature>
<gene>
    <name evidence="12" type="ORF">IAB67_03635</name>
</gene>
<proteinExistence type="inferred from homology"/>
<evidence type="ECO:0000256" key="5">
    <source>
        <dbReference type="ARBA" id="ARBA00022856"/>
    </source>
</evidence>
<keyword evidence="4 10" id="KW-0812">Transmembrane</keyword>
<comment type="similarity">
    <text evidence="9">Belongs to the binding-protein-dependent transport system permease family. OppBC subfamily.</text>
</comment>
<evidence type="ECO:0000313" key="13">
    <source>
        <dbReference type="Proteomes" id="UP000824073"/>
    </source>
</evidence>
<dbReference type="Pfam" id="PF00528">
    <property type="entry name" value="BPD_transp_1"/>
    <property type="match status" value="1"/>
</dbReference>
<dbReference type="Pfam" id="PF12911">
    <property type="entry name" value="OppC_N"/>
    <property type="match status" value="1"/>
</dbReference>
<dbReference type="SUPFAM" id="SSF161098">
    <property type="entry name" value="MetI-like"/>
    <property type="match status" value="1"/>
</dbReference>
<evidence type="ECO:0000256" key="4">
    <source>
        <dbReference type="ARBA" id="ARBA00022692"/>
    </source>
</evidence>
<keyword evidence="3" id="KW-1003">Cell membrane</keyword>
<feature type="transmembrane region" description="Helical" evidence="10">
    <location>
        <begin position="282"/>
        <end position="305"/>
    </location>
</feature>
<sequence>MLNSQDWRTDTAGLTQEQFAIIGADPNAEDVLRPHVTYLQDAWRRLRQNKLSMFGLVLLCVLTVMVIIGPIISPYDYESVDPVIKNQPPSAEHWFGTDSLGRDYFARVWQGGRVSIVIGLSGAFISAVAGCIYGGLAAYFGGRVDTLMMRIVEILNSVPYLLVVILLSLVLDSKGIGTLLLAMTLTGWCSIARLVRAQMLQIRSSDYVLAARLLGVSPMKIVVQHLIPNTFSVIIVAVTFRIPSYIFGEAFLSYVGLGVQAPQTSWGALCSQAQVGLVFHPYLMFLPAGAIAMTMLAFTLLGDGLRDALDPRMRR</sequence>
<dbReference type="GO" id="GO:0015031">
    <property type="term" value="P:protein transport"/>
    <property type="evidence" value="ECO:0007669"/>
    <property type="project" value="UniProtKB-KW"/>
</dbReference>
<dbReference type="Proteomes" id="UP000824073">
    <property type="component" value="Unassembled WGS sequence"/>
</dbReference>
<dbReference type="InterPro" id="IPR000515">
    <property type="entry name" value="MetI-like"/>
</dbReference>
<organism evidence="12 13">
    <name type="scientific">Candidatus Ventrousia excrementavium</name>
    <dbReference type="NCBI Taxonomy" id="2840961"/>
    <lineage>
        <taxon>Bacteria</taxon>
        <taxon>Bacillati</taxon>
        <taxon>Bacillota</taxon>
        <taxon>Clostridia</taxon>
        <taxon>Eubacteriales</taxon>
        <taxon>Clostridiaceae</taxon>
        <taxon>Clostridiaceae incertae sedis</taxon>
        <taxon>Candidatus Ventrousia</taxon>
    </lineage>
</organism>
<evidence type="ECO:0000256" key="2">
    <source>
        <dbReference type="ARBA" id="ARBA00022448"/>
    </source>
</evidence>
<keyword evidence="2 10" id="KW-0813">Transport</keyword>
<reference evidence="12" key="2">
    <citation type="journal article" date="2021" name="PeerJ">
        <title>Extensive microbial diversity within the chicken gut microbiome revealed by metagenomics and culture.</title>
        <authorList>
            <person name="Gilroy R."/>
            <person name="Ravi A."/>
            <person name="Getino M."/>
            <person name="Pursley I."/>
            <person name="Horton D.L."/>
            <person name="Alikhan N.F."/>
            <person name="Baker D."/>
            <person name="Gharbi K."/>
            <person name="Hall N."/>
            <person name="Watson M."/>
            <person name="Adriaenssens E.M."/>
            <person name="Foster-Nyarko E."/>
            <person name="Jarju S."/>
            <person name="Secka A."/>
            <person name="Antonio M."/>
            <person name="Oren A."/>
            <person name="Chaudhuri R.R."/>
            <person name="La Ragione R."/>
            <person name="Hildebrand F."/>
            <person name="Pallen M.J."/>
        </authorList>
    </citation>
    <scope>NUCLEOTIDE SEQUENCE</scope>
    <source>
        <strain evidence="12">CHK191-8634</strain>
    </source>
</reference>
<dbReference type="PANTHER" id="PTHR43386:SF24">
    <property type="entry name" value="OLIGOPEPTIDE TRANSPORT SYSTEM PERMEASE PROTEIN AMID"/>
    <property type="match status" value="1"/>
</dbReference>
<keyword evidence="8 10" id="KW-0472">Membrane</keyword>
<dbReference type="PROSITE" id="PS50928">
    <property type="entry name" value="ABC_TM1"/>
    <property type="match status" value="1"/>
</dbReference>
<evidence type="ECO:0000256" key="3">
    <source>
        <dbReference type="ARBA" id="ARBA00022475"/>
    </source>
</evidence>
<evidence type="ECO:0000256" key="1">
    <source>
        <dbReference type="ARBA" id="ARBA00004651"/>
    </source>
</evidence>
<dbReference type="CDD" id="cd06261">
    <property type="entry name" value="TM_PBP2"/>
    <property type="match status" value="1"/>
</dbReference>
<dbReference type="Gene3D" id="1.10.3720.10">
    <property type="entry name" value="MetI-like"/>
    <property type="match status" value="1"/>
</dbReference>
<name>A0A9D1IV94_9CLOT</name>
<evidence type="ECO:0000256" key="7">
    <source>
        <dbReference type="ARBA" id="ARBA00022989"/>
    </source>
</evidence>
<evidence type="ECO:0000256" key="8">
    <source>
        <dbReference type="ARBA" id="ARBA00023136"/>
    </source>
</evidence>
<keyword evidence="6" id="KW-0653">Protein transport</keyword>
<reference evidence="12" key="1">
    <citation type="submission" date="2020-10" db="EMBL/GenBank/DDBJ databases">
        <authorList>
            <person name="Gilroy R."/>
        </authorList>
    </citation>
    <scope>NUCLEOTIDE SEQUENCE</scope>
    <source>
        <strain evidence="12">CHK191-8634</strain>
    </source>
</reference>
<dbReference type="InterPro" id="IPR025966">
    <property type="entry name" value="OppC_N"/>
</dbReference>
<feature type="transmembrane region" description="Helical" evidence="10">
    <location>
        <begin position="176"/>
        <end position="195"/>
    </location>
</feature>
<dbReference type="PANTHER" id="PTHR43386">
    <property type="entry name" value="OLIGOPEPTIDE TRANSPORT SYSTEM PERMEASE PROTEIN APPC"/>
    <property type="match status" value="1"/>
</dbReference>
<dbReference type="AlphaFoldDB" id="A0A9D1IV94"/>
<feature type="domain" description="ABC transmembrane type-1" evidence="11">
    <location>
        <begin position="112"/>
        <end position="302"/>
    </location>
</feature>
<keyword evidence="5" id="KW-0571">Peptide transport</keyword>
<accession>A0A9D1IV94</accession>
<dbReference type="GO" id="GO:0015833">
    <property type="term" value="P:peptide transport"/>
    <property type="evidence" value="ECO:0007669"/>
    <property type="project" value="UniProtKB-KW"/>
</dbReference>
<dbReference type="InterPro" id="IPR050366">
    <property type="entry name" value="BP-dependent_transpt_permease"/>
</dbReference>
<keyword evidence="7 10" id="KW-1133">Transmembrane helix</keyword>
<evidence type="ECO:0000313" key="12">
    <source>
        <dbReference type="EMBL" id="HIU43371.1"/>
    </source>
</evidence>
<protein>
    <submittedName>
        <fullName evidence="12">ABC transporter permease</fullName>
    </submittedName>
</protein>
<dbReference type="EMBL" id="DVMR01000033">
    <property type="protein sequence ID" value="HIU43371.1"/>
    <property type="molecule type" value="Genomic_DNA"/>
</dbReference>
<feature type="transmembrane region" description="Helical" evidence="10">
    <location>
        <begin position="151"/>
        <end position="170"/>
    </location>
</feature>
<comment type="subcellular location">
    <subcellularLocation>
        <location evidence="1 10">Cell membrane</location>
        <topology evidence="1 10">Multi-pass membrane protein</topology>
    </subcellularLocation>
</comment>
<evidence type="ECO:0000259" key="11">
    <source>
        <dbReference type="PROSITE" id="PS50928"/>
    </source>
</evidence>
<evidence type="ECO:0000256" key="9">
    <source>
        <dbReference type="ARBA" id="ARBA00024202"/>
    </source>
</evidence>
<dbReference type="GO" id="GO:0055085">
    <property type="term" value="P:transmembrane transport"/>
    <property type="evidence" value="ECO:0007669"/>
    <property type="project" value="InterPro"/>
</dbReference>
<comment type="caution">
    <text evidence="12">The sequence shown here is derived from an EMBL/GenBank/DDBJ whole genome shotgun (WGS) entry which is preliminary data.</text>
</comment>
<evidence type="ECO:0000256" key="6">
    <source>
        <dbReference type="ARBA" id="ARBA00022927"/>
    </source>
</evidence>